<dbReference type="PRINTS" id="PR00344">
    <property type="entry name" value="BCTRLSENSOR"/>
</dbReference>
<dbReference type="InterPro" id="IPR005467">
    <property type="entry name" value="His_kinase_dom"/>
</dbReference>
<dbReference type="CDD" id="cd00082">
    <property type="entry name" value="HisKA"/>
    <property type="match status" value="1"/>
</dbReference>
<evidence type="ECO:0000256" key="1">
    <source>
        <dbReference type="ARBA" id="ARBA00000085"/>
    </source>
</evidence>
<evidence type="ECO:0000256" key="4">
    <source>
        <dbReference type="ARBA" id="ARBA00022475"/>
    </source>
</evidence>
<dbReference type="GO" id="GO:0000155">
    <property type="term" value="F:phosphorelay sensor kinase activity"/>
    <property type="evidence" value="ECO:0007669"/>
    <property type="project" value="InterPro"/>
</dbReference>
<evidence type="ECO:0000256" key="12">
    <source>
        <dbReference type="ARBA" id="ARBA00023012"/>
    </source>
</evidence>
<proteinExistence type="predicted"/>
<dbReference type="InterPro" id="IPR036097">
    <property type="entry name" value="HisK_dim/P_sf"/>
</dbReference>
<dbReference type="Gene3D" id="3.30.565.10">
    <property type="entry name" value="Histidine kinase-like ATPase, C-terminal domain"/>
    <property type="match status" value="1"/>
</dbReference>
<dbReference type="SUPFAM" id="SSF47384">
    <property type="entry name" value="Homodimeric domain of signal transducing histidine kinase"/>
    <property type="match status" value="1"/>
</dbReference>
<keyword evidence="4" id="KW-1003">Cell membrane</keyword>
<comment type="catalytic activity">
    <reaction evidence="1">
        <text>ATP + protein L-histidine = ADP + protein N-phospho-L-histidine.</text>
        <dbReference type="EC" id="2.7.13.3"/>
    </reaction>
</comment>
<sequence length="489" mass="57379">MNKRFILKFFKYLTIFLTLTIIIAMVSILLIMNFTLKHLYTDLRSIEPDFFTFTQSVDKPSQYIQTLSKKEDANIYFTNKNGNILYPNHLKNKNIKPIILKNINKSNAVPTYKDERTYFIYIYKNHKKTYVTNSNQINSHQLLQSITTHDYNKYEYNYNNEKLSFRYNSNQRAILDKTQINNDPHDRMSEIPIILFSALIINVVLALITSYLVSRRLTKPLGYYIDWIGNLSKEKLHQPNTKGNIKKYSKTYPELHKSLTSLNQQLLQDKIYQNQINYYKSKWISQISHDLKSPLTSIYGYSKIIEVDDSNKKYLNLISEKAKYMEDLIQSLNKDFDNETNQMKHDKEGFPIQYTVEKFVSSIGYDNIELSFLFDQEETFYGNKLYFERCLINLIENSIEHNNLNPKINILFDKIENTLLIDYKDNGQGLPSNKNDIFKPGYSTKATNKVNHGLGLTIIKEAIDYHNGSIHIIPTTNGVHFKIKLISQI</sequence>
<evidence type="ECO:0000256" key="7">
    <source>
        <dbReference type="ARBA" id="ARBA00022692"/>
    </source>
</evidence>
<dbReference type="SMART" id="SM00387">
    <property type="entry name" value="HATPase_c"/>
    <property type="match status" value="1"/>
</dbReference>
<keyword evidence="10" id="KW-0067">ATP-binding</keyword>
<name>A0AAW7YQZ6_9STAP</name>
<keyword evidence="6" id="KW-0808">Transferase</keyword>
<keyword evidence="5" id="KW-0597">Phosphoprotein</keyword>
<dbReference type="PROSITE" id="PS50109">
    <property type="entry name" value="HIS_KIN"/>
    <property type="match status" value="1"/>
</dbReference>
<dbReference type="InterPro" id="IPR003594">
    <property type="entry name" value="HATPase_dom"/>
</dbReference>
<evidence type="ECO:0000256" key="8">
    <source>
        <dbReference type="ARBA" id="ARBA00022741"/>
    </source>
</evidence>
<evidence type="ECO:0000256" key="14">
    <source>
        <dbReference type="SAM" id="Phobius"/>
    </source>
</evidence>
<comment type="subcellular location">
    <subcellularLocation>
        <location evidence="2">Cell membrane</location>
        <topology evidence="2">Multi-pass membrane protein</topology>
    </subcellularLocation>
</comment>
<feature type="transmembrane region" description="Helical" evidence="14">
    <location>
        <begin position="191"/>
        <end position="213"/>
    </location>
</feature>
<comment type="caution">
    <text evidence="16">The sequence shown here is derived from an EMBL/GenBank/DDBJ whole genome shotgun (WGS) entry which is preliminary data.</text>
</comment>
<keyword evidence="9 16" id="KW-0418">Kinase</keyword>
<dbReference type="RefSeq" id="WP_046467037.1">
    <property type="nucleotide sequence ID" value="NZ_JAUOQO010000001.1"/>
</dbReference>
<dbReference type="SMART" id="SM00388">
    <property type="entry name" value="HisKA"/>
    <property type="match status" value="1"/>
</dbReference>
<evidence type="ECO:0000256" key="5">
    <source>
        <dbReference type="ARBA" id="ARBA00022553"/>
    </source>
</evidence>
<dbReference type="CDD" id="cd00075">
    <property type="entry name" value="HATPase"/>
    <property type="match status" value="1"/>
</dbReference>
<keyword evidence="13 14" id="KW-0472">Membrane</keyword>
<dbReference type="Pfam" id="PF00512">
    <property type="entry name" value="HisKA"/>
    <property type="match status" value="1"/>
</dbReference>
<accession>A0AAW7YQZ6</accession>
<organism evidence="16 17">
    <name type="scientific">Staphylococcus pasteuri_A</name>
    <dbReference type="NCBI Taxonomy" id="3062664"/>
    <lineage>
        <taxon>Bacteria</taxon>
        <taxon>Bacillati</taxon>
        <taxon>Bacillota</taxon>
        <taxon>Bacilli</taxon>
        <taxon>Bacillales</taxon>
        <taxon>Staphylococcaceae</taxon>
        <taxon>Staphylococcus</taxon>
    </lineage>
</organism>
<dbReference type="GO" id="GO:0005886">
    <property type="term" value="C:plasma membrane"/>
    <property type="evidence" value="ECO:0007669"/>
    <property type="project" value="UniProtKB-SubCell"/>
</dbReference>
<dbReference type="GO" id="GO:0005524">
    <property type="term" value="F:ATP binding"/>
    <property type="evidence" value="ECO:0007669"/>
    <property type="project" value="UniProtKB-KW"/>
</dbReference>
<keyword evidence="11 14" id="KW-1133">Transmembrane helix</keyword>
<evidence type="ECO:0000256" key="11">
    <source>
        <dbReference type="ARBA" id="ARBA00022989"/>
    </source>
</evidence>
<keyword evidence="17" id="KW-1185">Reference proteome</keyword>
<keyword evidence="12" id="KW-0902">Two-component regulatory system</keyword>
<dbReference type="InterPro" id="IPR003661">
    <property type="entry name" value="HisK_dim/P_dom"/>
</dbReference>
<dbReference type="InterPro" id="IPR050398">
    <property type="entry name" value="HssS/ArlS-like"/>
</dbReference>
<dbReference type="Proteomes" id="UP001170310">
    <property type="component" value="Unassembled WGS sequence"/>
</dbReference>
<feature type="transmembrane region" description="Helical" evidence="14">
    <location>
        <begin position="12"/>
        <end position="34"/>
    </location>
</feature>
<evidence type="ECO:0000256" key="3">
    <source>
        <dbReference type="ARBA" id="ARBA00012438"/>
    </source>
</evidence>
<evidence type="ECO:0000256" key="10">
    <source>
        <dbReference type="ARBA" id="ARBA00022840"/>
    </source>
</evidence>
<protein>
    <recommendedName>
        <fullName evidence="3">histidine kinase</fullName>
        <ecNumber evidence="3">2.7.13.3</ecNumber>
    </recommendedName>
</protein>
<dbReference type="PANTHER" id="PTHR45528:SF1">
    <property type="entry name" value="SENSOR HISTIDINE KINASE CPXA"/>
    <property type="match status" value="1"/>
</dbReference>
<dbReference type="Pfam" id="PF02518">
    <property type="entry name" value="HATPase_c"/>
    <property type="match status" value="1"/>
</dbReference>
<dbReference type="PANTHER" id="PTHR45528">
    <property type="entry name" value="SENSOR HISTIDINE KINASE CPXA"/>
    <property type="match status" value="1"/>
</dbReference>
<gene>
    <name evidence="16" type="ORF">Q4528_00550</name>
</gene>
<evidence type="ECO:0000256" key="2">
    <source>
        <dbReference type="ARBA" id="ARBA00004651"/>
    </source>
</evidence>
<evidence type="ECO:0000256" key="9">
    <source>
        <dbReference type="ARBA" id="ARBA00022777"/>
    </source>
</evidence>
<feature type="domain" description="Histidine kinase" evidence="15">
    <location>
        <begin position="286"/>
        <end position="489"/>
    </location>
</feature>
<dbReference type="EC" id="2.7.13.3" evidence="3"/>
<evidence type="ECO:0000259" key="15">
    <source>
        <dbReference type="PROSITE" id="PS50109"/>
    </source>
</evidence>
<reference evidence="16" key="1">
    <citation type="submission" date="2023-07" db="EMBL/GenBank/DDBJ databases">
        <title>Genome content predicts the carbon catabolic preferences of heterotrophic bacteria.</title>
        <authorList>
            <person name="Gralka M."/>
        </authorList>
    </citation>
    <scope>NUCLEOTIDE SEQUENCE</scope>
    <source>
        <strain evidence="16">E2R20</strain>
    </source>
</reference>
<dbReference type="Gene3D" id="1.10.287.130">
    <property type="match status" value="1"/>
</dbReference>
<keyword evidence="7 14" id="KW-0812">Transmembrane</keyword>
<keyword evidence="8" id="KW-0547">Nucleotide-binding</keyword>
<evidence type="ECO:0000256" key="6">
    <source>
        <dbReference type="ARBA" id="ARBA00022679"/>
    </source>
</evidence>
<dbReference type="AlphaFoldDB" id="A0AAW7YQZ6"/>
<dbReference type="SUPFAM" id="SSF55874">
    <property type="entry name" value="ATPase domain of HSP90 chaperone/DNA topoisomerase II/histidine kinase"/>
    <property type="match status" value="1"/>
</dbReference>
<dbReference type="EMBL" id="JAUOQO010000001">
    <property type="protein sequence ID" value="MDO6572641.1"/>
    <property type="molecule type" value="Genomic_DNA"/>
</dbReference>
<evidence type="ECO:0000313" key="16">
    <source>
        <dbReference type="EMBL" id="MDO6572641.1"/>
    </source>
</evidence>
<evidence type="ECO:0000313" key="17">
    <source>
        <dbReference type="Proteomes" id="UP001170310"/>
    </source>
</evidence>
<dbReference type="InterPro" id="IPR004358">
    <property type="entry name" value="Sig_transdc_His_kin-like_C"/>
</dbReference>
<dbReference type="InterPro" id="IPR036890">
    <property type="entry name" value="HATPase_C_sf"/>
</dbReference>
<evidence type="ECO:0000256" key="13">
    <source>
        <dbReference type="ARBA" id="ARBA00023136"/>
    </source>
</evidence>